<protein>
    <submittedName>
        <fullName evidence="6">Endophilin-B1</fullName>
    </submittedName>
</protein>
<dbReference type="InterPro" id="IPR001452">
    <property type="entry name" value="SH3_domain"/>
</dbReference>
<dbReference type="PANTHER" id="PTHR14167:SF76">
    <property type="entry name" value="ENDOPHILIN B, ISOFORM A"/>
    <property type="match status" value="1"/>
</dbReference>
<dbReference type="Gene3D" id="2.30.30.40">
    <property type="entry name" value="SH3 Domains"/>
    <property type="match status" value="1"/>
</dbReference>
<dbReference type="InterPro" id="IPR027267">
    <property type="entry name" value="AH/BAR_dom_sf"/>
</dbReference>
<accession>A0A034VZ75</accession>
<keyword evidence="2 3" id="KW-0728">SH3 domain</keyword>
<proteinExistence type="inferred from homology"/>
<dbReference type="OrthoDB" id="14167at2759"/>
<dbReference type="PROSITE" id="PS51021">
    <property type="entry name" value="BAR"/>
    <property type="match status" value="1"/>
</dbReference>
<dbReference type="SMART" id="SM00721">
    <property type="entry name" value="BAR"/>
    <property type="match status" value="1"/>
</dbReference>
<evidence type="ECO:0000259" key="4">
    <source>
        <dbReference type="PROSITE" id="PS50002"/>
    </source>
</evidence>
<dbReference type="Pfam" id="PF03114">
    <property type="entry name" value="BAR"/>
    <property type="match status" value="1"/>
</dbReference>
<dbReference type="EMBL" id="GAKP01012089">
    <property type="protein sequence ID" value="JAC46863.1"/>
    <property type="molecule type" value="Transcribed_RNA"/>
</dbReference>
<feature type="domain" description="BAR" evidence="5">
    <location>
        <begin position="29"/>
        <end position="275"/>
    </location>
</feature>
<dbReference type="InterPro" id="IPR036028">
    <property type="entry name" value="SH3-like_dom_sf"/>
</dbReference>
<dbReference type="CDD" id="cd11802">
    <property type="entry name" value="SH3_Endophilin_B"/>
    <property type="match status" value="1"/>
</dbReference>
<dbReference type="GO" id="GO:0005737">
    <property type="term" value="C:cytoplasm"/>
    <property type="evidence" value="ECO:0007669"/>
    <property type="project" value="InterPro"/>
</dbReference>
<dbReference type="PROSITE" id="PS50002">
    <property type="entry name" value="SH3"/>
    <property type="match status" value="1"/>
</dbReference>
<dbReference type="SUPFAM" id="SSF50044">
    <property type="entry name" value="SH3-domain"/>
    <property type="match status" value="1"/>
</dbReference>
<comment type="similarity">
    <text evidence="1">Belongs to the endophilin family.</text>
</comment>
<gene>
    <name evidence="6" type="primary">SHLB1</name>
</gene>
<dbReference type="GO" id="GO:0016020">
    <property type="term" value="C:membrane"/>
    <property type="evidence" value="ECO:0007669"/>
    <property type="project" value="TreeGrafter"/>
</dbReference>
<feature type="domain" description="SH3" evidence="4">
    <location>
        <begin position="330"/>
        <end position="391"/>
    </location>
</feature>
<dbReference type="AlphaFoldDB" id="A0A034VZ75"/>
<evidence type="ECO:0000259" key="5">
    <source>
        <dbReference type="PROSITE" id="PS51021"/>
    </source>
</evidence>
<evidence type="ECO:0000313" key="6">
    <source>
        <dbReference type="EMBL" id="JAC46858.1"/>
    </source>
</evidence>
<dbReference type="GO" id="GO:0061024">
    <property type="term" value="P:membrane organization"/>
    <property type="evidence" value="ECO:0007669"/>
    <property type="project" value="TreeGrafter"/>
</dbReference>
<evidence type="ECO:0000256" key="3">
    <source>
        <dbReference type="PROSITE-ProRule" id="PRU00192"/>
    </source>
</evidence>
<organism evidence="6">
    <name type="scientific">Bactrocera dorsalis</name>
    <name type="common">Oriental fruit fly</name>
    <name type="synonym">Dacus dorsalis</name>
    <dbReference type="NCBI Taxonomy" id="27457"/>
    <lineage>
        <taxon>Eukaryota</taxon>
        <taxon>Metazoa</taxon>
        <taxon>Ecdysozoa</taxon>
        <taxon>Arthropoda</taxon>
        <taxon>Hexapoda</taxon>
        <taxon>Insecta</taxon>
        <taxon>Pterygota</taxon>
        <taxon>Neoptera</taxon>
        <taxon>Endopterygota</taxon>
        <taxon>Diptera</taxon>
        <taxon>Brachycera</taxon>
        <taxon>Muscomorpha</taxon>
        <taxon>Tephritoidea</taxon>
        <taxon>Tephritidae</taxon>
        <taxon>Bactrocera</taxon>
        <taxon>Bactrocera</taxon>
    </lineage>
</organism>
<dbReference type="SUPFAM" id="SSF103657">
    <property type="entry name" value="BAR/IMD domain-like"/>
    <property type="match status" value="1"/>
</dbReference>
<dbReference type="Pfam" id="PF14604">
    <property type="entry name" value="SH3_9"/>
    <property type="match status" value="1"/>
</dbReference>
<dbReference type="CDD" id="cd07594">
    <property type="entry name" value="BAR_Endophilin_B"/>
    <property type="match status" value="1"/>
</dbReference>
<dbReference type="PANTHER" id="PTHR14167">
    <property type="entry name" value="SH3 DOMAIN-CONTAINING"/>
    <property type="match status" value="1"/>
</dbReference>
<sequence length="403" mass="44493">MNINLPNFNVKNLVKEAGSTLSRVVQLTEEKLGTTERTEYDNEFQNLAERADITKTWTEKIVRDTETVLIPNPQNRIEDFIFEKIEKTKPQRLSNLEHLALGMIEAGGDFGQDLPYGQALIKVGQAEQKLGQCERDFIASSGICFTQPLRKFLEGEMKTITKERGILETKRLDLDACKNRVKKARSMLGQQAKDGVSPEAVLEQAERDLRVAQAEFDRQSEITKVLLEGISTSQASHLRHLHAFVETQVRYYKHCMDAMNNLQRDLANLGGPTPYVPIDIYNDNDGSAAAGIGLNAGVGIGNAGGGAAAGVAAGSGARRRNPGDPTLNADQMRRARVLCAYDAKDHTELNLNANEVIFVTECSPVNPDYMYGKQGLLKGLVPRAFLEMLDDEGNDTYAGNNDY</sequence>
<name>A0A034VZ75_BACDO</name>
<evidence type="ECO:0000256" key="2">
    <source>
        <dbReference type="ARBA" id="ARBA00022443"/>
    </source>
</evidence>
<dbReference type="SMART" id="SM00326">
    <property type="entry name" value="SH3"/>
    <property type="match status" value="1"/>
</dbReference>
<dbReference type="Gene3D" id="1.20.1270.60">
    <property type="entry name" value="Arfaptin homology (AH) domain/BAR domain"/>
    <property type="match status" value="1"/>
</dbReference>
<dbReference type="InterPro" id="IPR050384">
    <property type="entry name" value="Endophilin_SH3RF"/>
</dbReference>
<evidence type="ECO:0000256" key="1">
    <source>
        <dbReference type="ARBA" id="ARBA00006697"/>
    </source>
</evidence>
<dbReference type="EMBL" id="GAKP01012094">
    <property type="protein sequence ID" value="JAC46858.1"/>
    <property type="molecule type" value="Transcribed_RNA"/>
</dbReference>
<dbReference type="InterPro" id="IPR004148">
    <property type="entry name" value="BAR_dom"/>
</dbReference>
<reference evidence="6" key="1">
    <citation type="journal article" date="2014" name="BMC Genomics">
        <title>Characterizing the developmental transcriptome of the oriental fruit fly, Bactrocera dorsalis (Diptera: Tephritidae) through comparative genomic analysis with Drosophila melanogaster utilizing modENCODE datasets.</title>
        <authorList>
            <person name="Geib S.M."/>
            <person name="Calla B."/>
            <person name="Hall B."/>
            <person name="Hou S."/>
            <person name="Manoukis N.C."/>
        </authorList>
    </citation>
    <scope>NUCLEOTIDE SEQUENCE</scope>
    <source>
        <strain evidence="6">Punador</strain>
    </source>
</reference>